<evidence type="ECO:0000256" key="1">
    <source>
        <dbReference type="SAM" id="Phobius"/>
    </source>
</evidence>
<dbReference type="InterPro" id="IPR011317">
    <property type="entry name" value="Prd_NiFe_hyd_3_EhaE"/>
</dbReference>
<dbReference type="AlphaFoldDB" id="A0A483CXN6"/>
<comment type="caution">
    <text evidence="2">The sequence shown here is derived from an EMBL/GenBank/DDBJ whole genome shotgun (WGS) entry which is preliminary data.</text>
</comment>
<gene>
    <name evidence="2" type="ORF">CUJ86_08660</name>
</gene>
<organism evidence="2 3">
    <name type="scientific">Methanofollis fontis</name>
    <dbReference type="NCBI Taxonomy" id="2052832"/>
    <lineage>
        <taxon>Archaea</taxon>
        <taxon>Methanobacteriati</taxon>
        <taxon>Methanobacteriota</taxon>
        <taxon>Stenosarchaea group</taxon>
        <taxon>Methanomicrobia</taxon>
        <taxon>Methanomicrobiales</taxon>
        <taxon>Methanomicrobiaceae</taxon>
        <taxon>Methanofollis</taxon>
    </lineage>
</organism>
<keyword evidence="3" id="KW-1185">Reference proteome</keyword>
<keyword evidence="1" id="KW-0812">Transmembrane</keyword>
<accession>A0A483CXN6</accession>
<evidence type="ECO:0000313" key="3">
    <source>
        <dbReference type="Proteomes" id="UP000292580"/>
    </source>
</evidence>
<dbReference type="Pfam" id="PF09880">
    <property type="entry name" value="EhaE"/>
    <property type="match status" value="1"/>
</dbReference>
<name>A0A483CXN6_9EURY</name>
<evidence type="ECO:0000313" key="2">
    <source>
        <dbReference type="EMBL" id="TAJ44093.1"/>
    </source>
</evidence>
<reference evidence="2 3" key="1">
    <citation type="submission" date="2017-11" db="EMBL/GenBank/DDBJ databases">
        <title>Isolation and Characterization of Methanofollis Species from Methane Seep Offshore SW Taiwan.</title>
        <authorList>
            <person name="Teng N.-H."/>
            <person name="Lai M.-C."/>
            <person name="Chen S.-C."/>
        </authorList>
    </citation>
    <scope>NUCLEOTIDE SEQUENCE [LARGE SCALE GENOMIC DNA]</scope>
    <source>
        <strain evidence="2 3">FWC-SCC2</strain>
    </source>
</reference>
<dbReference type="EMBL" id="PGCL01000003">
    <property type="protein sequence ID" value="TAJ44093.1"/>
    <property type="molecule type" value="Genomic_DNA"/>
</dbReference>
<dbReference type="RefSeq" id="WP_130647161.1">
    <property type="nucleotide sequence ID" value="NZ_PGCL01000003.1"/>
</dbReference>
<feature type="transmembrane region" description="Helical" evidence="1">
    <location>
        <begin position="52"/>
        <end position="72"/>
    </location>
</feature>
<keyword evidence="1" id="KW-1133">Transmembrane helix</keyword>
<protein>
    <submittedName>
        <fullName evidence="2">DUF2107 domain-containing protein</fullName>
    </submittedName>
</protein>
<proteinExistence type="predicted"/>
<keyword evidence="1" id="KW-0472">Membrane</keyword>
<dbReference type="OrthoDB" id="81881at2157"/>
<sequence length="78" mass="8541">MQTELALGLAVLIIGAVAAAFPRPKNYLTRIINLEIPAWGLLLVMLAYDETLALLTFIAVTAISTFVMIRVVERRKAA</sequence>
<dbReference type="Proteomes" id="UP000292580">
    <property type="component" value="Unassembled WGS sequence"/>
</dbReference>